<keyword evidence="3" id="KW-1185">Reference proteome</keyword>
<dbReference type="OrthoDB" id="6427621at2759"/>
<keyword evidence="1" id="KW-0472">Membrane</keyword>
<protein>
    <submittedName>
        <fullName evidence="2">Uncharacterized protein</fullName>
    </submittedName>
</protein>
<sequence>MRQNWKASLTSRVSSRSWRIGLNQNICDKPRDKAVVEYNFAVGHYCFAVLLHYIGMFDSPKISLCKKDEFMDMNYLLGCLALPGGENILQY</sequence>
<evidence type="ECO:0000256" key="1">
    <source>
        <dbReference type="SAM" id="Phobius"/>
    </source>
</evidence>
<reference evidence="2" key="1">
    <citation type="submission" date="2020-08" db="EMBL/GenBank/DDBJ databases">
        <title>Multicomponent nature underlies the extraordinary mechanical properties of spider dragline silk.</title>
        <authorList>
            <person name="Kono N."/>
            <person name="Nakamura H."/>
            <person name="Mori M."/>
            <person name="Yoshida Y."/>
            <person name="Ohtoshi R."/>
            <person name="Malay A.D."/>
            <person name="Moran D.A.P."/>
            <person name="Tomita M."/>
            <person name="Numata K."/>
            <person name="Arakawa K."/>
        </authorList>
    </citation>
    <scope>NUCLEOTIDE SEQUENCE</scope>
</reference>
<comment type="caution">
    <text evidence="2">The sequence shown here is derived from an EMBL/GenBank/DDBJ whole genome shotgun (WGS) entry which is preliminary data.</text>
</comment>
<dbReference type="EMBL" id="BMAV01008782">
    <property type="protein sequence ID" value="GFY52624.1"/>
    <property type="molecule type" value="Genomic_DNA"/>
</dbReference>
<proteinExistence type="predicted"/>
<evidence type="ECO:0000313" key="3">
    <source>
        <dbReference type="Proteomes" id="UP000886998"/>
    </source>
</evidence>
<organism evidence="2 3">
    <name type="scientific">Trichonephila inaurata madagascariensis</name>
    <dbReference type="NCBI Taxonomy" id="2747483"/>
    <lineage>
        <taxon>Eukaryota</taxon>
        <taxon>Metazoa</taxon>
        <taxon>Ecdysozoa</taxon>
        <taxon>Arthropoda</taxon>
        <taxon>Chelicerata</taxon>
        <taxon>Arachnida</taxon>
        <taxon>Araneae</taxon>
        <taxon>Araneomorphae</taxon>
        <taxon>Entelegynae</taxon>
        <taxon>Araneoidea</taxon>
        <taxon>Nephilidae</taxon>
        <taxon>Trichonephila</taxon>
        <taxon>Trichonephila inaurata</taxon>
    </lineage>
</organism>
<accession>A0A8X7C4W6</accession>
<name>A0A8X7C4W6_9ARAC</name>
<keyword evidence="1" id="KW-1133">Transmembrane helix</keyword>
<gene>
    <name evidence="2" type="ORF">TNIN_250441</name>
</gene>
<evidence type="ECO:0000313" key="2">
    <source>
        <dbReference type="EMBL" id="GFY52624.1"/>
    </source>
</evidence>
<dbReference type="Proteomes" id="UP000886998">
    <property type="component" value="Unassembled WGS sequence"/>
</dbReference>
<keyword evidence="1" id="KW-0812">Transmembrane</keyword>
<dbReference type="AlphaFoldDB" id="A0A8X7C4W6"/>
<feature type="transmembrane region" description="Helical" evidence="1">
    <location>
        <begin position="38"/>
        <end position="57"/>
    </location>
</feature>